<accession>A0A6H0X5Q4</accession>
<protein>
    <submittedName>
        <fullName evidence="2">Putative internal protein B</fullName>
    </submittedName>
</protein>
<gene>
    <name evidence="2" type="ORF">PPDBI_00032</name>
</gene>
<organism evidence="2">
    <name type="scientific">Xanthomonas phage PPDBI</name>
    <dbReference type="NCBI Taxonomy" id="2723911"/>
    <lineage>
        <taxon>Viruses</taxon>
        <taxon>Duplodnaviria</taxon>
        <taxon>Heunggongvirae</taxon>
        <taxon>Uroviricota</taxon>
        <taxon>Caudoviricetes</taxon>
    </lineage>
</organism>
<evidence type="ECO:0000313" key="2">
    <source>
        <dbReference type="EMBL" id="QIW89391.1"/>
    </source>
</evidence>
<dbReference type="EMBL" id="MT210154">
    <property type="protein sequence ID" value="QIW89391.1"/>
    <property type="molecule type" value="Genomic_DNA"/>
</dbReference>
<feature type="region of interest" description="Disordered" evidence="1">
    <location>
        <begin position="234"/>
        <end position="276"/>
    </location>
</feature>
<name>A0A6H0X5Q4_9CAUD</name>
<sequence>MPIDASIPLQIQQPDSMKTLSSVLGLASTAQNMQAQKLAMQGQEQRNTSDLITLQERQNLAGLMKDITPFQNPDGTLDMNKLMPAVMKAAPTTGPQALQGIYQAQTQATQARDAVNALDENERAYVGKVVTSMVGQPKAQREKTLDALENLNPTLGKSAIPYFRKIIGMAEQQGGQQAVDDMLWRSGRSIQSPAEQQSMQTPSGVGIDNGQQVYSVNTRPGSNVPQGAVIPGTAAQKELPPGTPVMGPGNTPGYLGAQPAPLRNNNPGALMPGGKLASYKTPEEGISALDKNLQSYGKQGAHTISDVISKWAPPNENDTASYIKDVAGRLGIPPDQKIDLSSPVVRHALSAAIMLHENGPSALMGSRGNGFVASGLPVGQAENIGNNIQEMNRHFAGLNDQSTGAPLIAALQGNIKSLIPGAITGTESGRKAYVVGLLNAMGVGGQATGDIQKDTDLLQKQMAQLQLGTPATTDAMRTLVSAARPHSGMSAQAISEAVDQVSGQVKANMAMRNYLQQYKLNGDVQGYTQARQQLEQVADPRAFQYRDMSAQEREAFKKKLTPADRQDLGKKMQALEKMGVL</sequence>
<evidence type="ECO:0000256" key="1">
    <source>
        <dbReference type="SAM" id="MobiDB-lite"/>
    </source>
</evidence>
<proteinExistence type="predicted"/>
<reference evidence="2" key="1">
    <citation type="submission" date="2020-03" db="EMBL/GenBank/DDBJ databases">
        <authorList>
            <person name="Shneider M.M."/>
            <person name="Evseev P.V."/>
            <person name="Korzhenkov A.A."/>
            <person name="Toschakov S.V."/>
            <person name="Vo T."/>
            <person name="Ignatov A.N."/>
            <person name="Miroshnikov K.A."/>
        </authorList>
    </citation>
    <scope>NUCLEOTIDE SEQUENCE [LARGE SCALE GENOMIC DNA]</scope>
</reference>